<feature type="compositionally biased region" description="Basic and acidic residues" evidence="5">
    <location>
        <begin position="189"/>
        <end position="199"/>
    </location>
</feature>
<feature type="compositionally biased region" description="Polar residues" evidence="5">
    <location>
        <begin position="412"/>
        <end position="434"/>
    </location>
</feature>
<evidence type="ECO:0000313" key="8">
    <source>
        <dbReference type="Proteomes" id="UP000823674"/>
    </source>
</evidence>
<dbReference type="InterPro" id="IPR035979">
    <property type="entry name" value="RBD_domain_sf"/>
</dbReference>
<dbReference type="PROSITE" id="PS50102">
    <property type="entry name" value="RRM"/>
    <property type="match status" value="1"/>
</dbReference>
<dbReference type="Proteomes" id="UP000823674">
    <property type="component" value="Chromosome A02"/>
</dbReference>
<protein>
    <recommendedName>
        <fullName evidence="6">RRM domain-containing protein</fullName>
    </recommendedName>
</protein>
<dbReference type="SMART" id="SM00360">
    <property type="entry name" value="RRM"/>
    <property type="match status" value="1"/>
</dbReference>
<feature type="compositionally biased region" description="Basic and acidic residues" evidence="5">
    <location>
        <begin position="227"/>
        <end position="238"/>
    </location>
</feature>
<dbReference type="Gene3D" id="3.30.70.330">
    <property type="match status" value="1"/>
</dbReference>
<evidence type="ECO:0000313" key="7">
    <source>
        <dbReference type="EMBL" id="KAG5409001.1"/>
    </source>
</evidence>
<dbReference type="InterPro" id="IPR000504">
    <property type="entry name" value="RRM_dom"/>
</dbReference>
<sequence>ISKTLGGHARRVYVGGFSPAANEQVVATLFSQVMTAVGGNIAGPVDVVVNVYVNHEKFAFVEMRSFEEASNTMSLDGMIFEACLCESTYYPMERNKTLHTRVKQSLETRAGDEPELLKYMSKLPVFLERADTHTPRDKLLSVGVLEWDRLEKWQHSHNRMIDELSAGPSNPRKHRSSRQSKLMSNPGEETVREYREIKGTRKNKHRDHRSFSIPDEQLGPITDAQEGCEKNDLKEKIGPKPGISEAGVNVEVNSKADGSRRKKSEKKSREKNRNDHDGKLGRSQQREAKLYDSTKKLAREQAKTSKRSLTNKVSVVHEVEVDYCAQHSYSLPCKADGCSAKSNIALADADPNRNSDKISQCVPLSAKASNTSSRDPTSHKPVSDKGRSISPLQRLSFIMGKASKTNSERVAGSTTHLESMASSIKTGSQNSAPSSRVDGLDCNKPSEKDTTTTRDSSRDSVIV</sequence>
<evidence type="ECO:0000256" key="5">
    <source>
        <dbReference type="SAM" id="MobiDB-lite"/>
    </source>
</evidence>
<name>A0ABQ7NFC7_BRACM</name>
<keyword evidence="2 4" id="KW-0694">RNA-binding</keyword>
<feature type="compositionally biased region" description="Basic and acidic residues" evidence="5">
    <location>
        <begin position="438"/>
        <end position="463"/>
    </location>
</feature>
<keyword evidence="3" id="KW-0508">mRNA splicing</keyword>
<evidence type="ECO:0000256" key="1">
    <source>
        <dbReference type="ARBA" id="ARBA00022664"/>
    </source>
</evidence>
<dbReference type="EMBL" id="JADBGQ010000002">
    <property type="protein sequence ID" value="KAG5409001.1"/>
    <property type="molecule type" value="Genomic_DNA"/>
</dbReference>
<evidence type="ECO:0000259" key="6">
    <source>
        <dbReference type="PROSITE" id="PS50102"/>
    </source>
</evidence>
<evidence type="ECO:0000256" key="2">
    <source>
        <dbReference type="ARBA" id="ARBA00022884"/>
    </source>
</evidence>
<proteinExistence type="predicted"/>
<feature type="domain" description="RRM" evidence="6">
    <location>
        <begin position="10"/>
        <end position="105"/>
    </location>
</feature>
<keyword evidence="8" id="KW-1185">Reference proteome</keyword>
<feature type="region of interest" description="Disordered" evidence="5">
    <location>
        <begin position="363"/>
        <end position="463"/>
    </location>
</feature>
<feature type="compositionally biased region" description="Basic and acidic residues" evidence="5">
    <location>
        <begin position="376"/>
        <end position="387"/>
    </location>
</feature>
<dbReference type="InterPro" id="IPR012677">
    <property type="entry name" value="Nucleotide-bd_a/b_plait_sf"/>
</dbReference>
<keyword evidence="1" id="KW-0507">mRNA processing</keyword>
<feature type="compositionally biased region" description="Basic and acidic residues" evidence="5">
    <location>
        <begin position="267"/>
        <end position="289"/>
    </location>
</feature>
<comment type="caution">
    <text evidence="7">The sequence shown here is derived from an EMBL/GenBank/DDBJ whole genome shotgun (WGS) entry which is preliminary data.</text>
</comment>
<evidence type="ECO:0000256" key="4">
    <source>
        <dbReference type="PROSITE-ProRule" id="PRU00176"/>
    </source>
</evidence>
<dbReference type="PANTHER" id="PTHR23139">
    <property type="entry name" value="RNA-BINDING PROTEIN"/>
    <property type="match status" value="1"/>
</dbReference>
<evidence type="ECO:0000256" key="3">
    <source>
        <dbReference type="ARBA" id="ARBA00023187"/>
    </source>
</evidence>
<organism evidence="7 8">
    <name type="scientific">Brassica rapa subsp. trilocularis</name>
    <dbReference type="NCBI Taxonomy" id="1813537"/>
    <lineage>
        <taxon>Eukaryota</taxon>
        <taxon>Viridiplantae</taxon>
        <taxon>Streptophyta</taxon>
        <taxon>Embryophyta</taxon>
        <taxon>Tracheophyta</taxon>
        <taxon>Spermatophyta</taxon>
        <taxon>Magnoliopsida</taxon>
        <taxon>eudicotyledons</taxon>
        <taxon>Gunneridae</taxon>
        <taxon>Pentapetalae</taxon>
        <taxon>rosids</taxon>
        <taxon>malvids</taxon>
        <taxon>Brassicales</taxon>
        <taxon>Brassicaceae</taxon>
        <taxon>Brassiceae</taxon>
        <taxon>Brassica</taxon>
    </lineage>
</organism>
<gene>
    <name evidence="7" type="primary">A02g501760.1_BraROA</name>
    <name evidence="7" type="ORF">IGI04_005320</name>
</gene>
<accession>A0ABQ7NFC7</accession>
<feature type="non-terminal residue" evidence="7">
    <location>
        <position position="1"/>
    </location>
</feature>
<reference evidence="7 8" key="1">
    <citation type="submission" date="2021-03" db="EMBL/GenBank/DDBJ databases">
        <authorList>
            <person name="King G.J."/>
            <person name="Bancroft I."/>
            <person name="Baten A."/>
            <person name="Bloomfield J."/>
            <person name="Borpatragohain P."/>
            <person name="He Z."/>
            <person name="Irish N."/>
            <person name="Irwin J."/>
            <person name="Liu K."/>
            <person name="Mauleon R.P."/>
            <person name="Moore J."/>
            <person name="Morris R."/>
            <person name="Ostergaard L."/>
            <person name="Wang B."/>
            <person name="Wells R."/>
        </authorList>
    </citation>
    <scope>NUCLEOTIDE SEQUENCE [LARGE SCALE GENOMIC DNA]</scope>
    <source>
        <strain evidence="7">R-o-18</strain>
        <tissue evidence="7">Leaf</tissue>
    </source>
</reference>
<dbReference type="SUPFAM" id="SSF54928">
    <property type="entry name" value="RNA-binding domain, RBD"/>
    <property type="match status" value="1"/>
</dbReference>
<feature type="region of interest" description="Disordered" evidence="5">
    <location>
        <begin position="161"/>
        <end position="289"/>
    </location>
</feature>